<dbReference type="STRING" id="318479.A0A158Q5J6"/>
<comment type="subcellular location">
    <subcellularLocation>
        <location evidence="1">Cell junction</location>
        <location evidence="1">Gap junction</location>
    </subcellularLocation>
    <subcellularLocation>
        <location evidence="2 12">Cell membrane</location>
        <topology evidence="2 12">Multi-pass membrane protein</topology>
    </subcellularLocation>
</comment>
<keyword evidence="4" id="KW-1003">Cell membrane</keyword>
<evidence type="ECO:0000256" key="8">
    <source>
        <dbReference type="ARBA" id="ARBA00022989"/>
    </source>
</evidence>
<organism evidence="14 16">
    <name type="scientific">Dracunculus medinensis</name>
    <name type="common">Guinea worm</name>
    <dbReference type="NCBI Taxonomy" id="318479"/>
    <lineage>
        <taxon>Eukaryota</taxon>
        <taxon>Metazoa</taxon>
        <taxon>Ecdysozoa</taxon>
        <taxon>Nematoda</taxon>
        <taxon>Chromadorea</taxon>
        <taxon>Rhabditida</taxon>
        <taxon>Spirurina</taxon>
        <taxon>Dracunculoidea</taxon>
        <taxon>Dracunculidae</taxon>
        <taxon>Dracunculus</taxon>
    </lineage>
</organism>
<evidence type="ECO:0000256" key="9">
    <source>
        <dbReference type="ARBA" id="ARBA00023065"/>
    </source>
</evidence>
<keyword evidence="11 12" id="KW-0407">Ion channel</keyword>
<keyword evidence="9 12" id="KW-0406">Ion transport</keyword>
<evidence type="ECO:0000313" key="13">
    <source>
        <dbReference type="EMBL" id="VDN51861.1"/>
    </source>
</evidence>
<gene>
    <name evidence="12" type="primary">inx</name>
    <name evidence="13" type="ORF">DME_LOCUS1834</name>
</gene>
<protein>
    <recommendedName>
        <fullName evidence="12">Innexin</fullName>
    </recommendedName>
</protein>
<evidence type="ECO:0000256" key="7">
    <source>
        <dbReference type="ARBA" id="ARBA00022949"/>
    </source>
</evidence>
<name>A0A158Q5J6_DRAME</name>
<evidence type="ECO:0000256" key="6">
    <source>
        <dbReference type="ARBA" id="ARBA00022868"/>
    </source>
</evidence>
<comment type="similarity">
    <text evidence="12">Belongs to the pannexin family.</text>
</comment>
<keyword evidence="7" id="KW-0965">Cell junction</keyword>
<comment type="function">
    <text evidence="12">Structural component of the gap junctions.</text>
</comment>
<dbReference type="GO" id="GO:0005243">
    <property type="term" value="F:gap junction channel activity"/>
    <property type="evidence" value="ECO:0007669"/>
    <property type="project" value="TreeGrafter"/>
</dbReference>
<proteinExistence type="inferred from homology"/>
<evidence type="ECO:0000256" key="3">
    <source>
        <dbReference type="ARBA" id="ARBA00022448"/>
    </source>
</evidence>
<evidence type="ECO:0000256" key="4">
    <source>
        <dbReference type="ARBA" id="ARBA00022475"/>
    </source>
</evidence>
<sequence>MVAGSYRIGMHLITSALKLLEPRLDDDFVDRLHYLYTSTIIVLFAILVSAKQYAGNPIECFVPAQFTKAMEQYTENYCWVQNTYWVPFQDLIPHRLDDRERRQIGYYQWIPFVLAIAAVMFHVPATVWRMLATQSGLNMSLLVQLASQDQNIDPIVRDHSVEILTRHIDDALKYQRDYGSRNKSIYLFAIIKLGKVYGAYVSIVYLFVKSLYLINVLLQFVLLNNFLETSDYPLFGGHVLYDLLMGREWRDSGKFPRVTLCDFEIRVLGNIHRHTVQCVLVINMFTEKIFVFLWLWLLLLSFSTAINLFIWLFSLSLATWRHSFVTKFLECQSTQTHRFVHHFLRPDGVFLLHMIAAHGGNIICARLTESLWLRFLQRSGKLSVFDVQKIMAREDKISEQNVKNVEEGNWRESTLPPPMPLLPATTHFV</sequence>
<evidence type="ECO:0000313" key="16">
    <source>
        <dbReference type="WBParaSite" id="DME_0000756701-mRNA-1"/>
    </source>
</evidence>
<feature type="transmembrane region" description="Helical" evidence="12">
    <location>
        <begin position="185"/>
        <end position="208"/>
    </location>
</feature>
<dbReference type="PANTHER" id="PTHR11893">
    <property type="entry name" value="INNEXIN"/>
    <property type="match status" value="1"/>
</dbReference>
<dbReference type="GO" id="GO:0005886">
    <property type="term" value="C:plasma membrane"/>
    <property type="evidence" value="ECO:0007669"/>
    <property type="project" value="UniProtKB-SubCell"/>
</dbReference>
<feature type="transmembrane region" description="Helical" evidence="12">
    <location>
        <begin position="32"/>
        <end position="50"/>
    </location>
</feature>
<feature type="transmembrane region" description="Helical" evidence="12">
    <location>
        <begin position="109"/>
        <end position="131"/>
    </location>
</feature>
<evidence type="ECO:0000313" key="15">
    <source>
        <dbReference type="Proteomes" id="UP000274756"/>
    </source>
</evidence>
<dbReference type="PRINTS" id="PR01262">
    <property type="entry name" value="INNEXIN"/>
</dbReference>
<dbReference type="GO" id="GO:0034220">
    <property type="term" value="P:monoatomic ion transmembrane transport"/>
    <property type="evidence" value="ECO:0007669"/>
    <property type="project" value="UniProtKB-KW"/>
</dbReference>
<dbReference type="AlphaFoldDB" id="A0A158Q5J6"/>
<evidence type="ECO:0000256" key="5">
    <source>
        <dbReference type="ARBA" id="ARBA00022692"/>
    </source>
</evidence>
<dbReference type="EMBL" id="UYYG01000033">
    <property type="protein sequence ID" value="VDN51861.1"/>
    <property type="molecule type" value="Genomic_DNA"/>
</dbReference>
<evidence type="ECO:0000256" key="10">
    <source>
        <dbReference type="ARBA" id="ARBA00023136"/>
    </source>
</evidence>
<dbReference type="WBParaSite" id="DME_0000756701-mRNA-1">
    <property type="protein sequence ID" value="DME_0000756701-mRNA-1"/>
    <property type="gene ID" value="DME_0000756701"/>
</dbReference>
<evidence type="ECO:0000256" key="1">
    <source>
        <dbReference type="ARBA" id="ARBA00004610"/>
    </source>
</evidence>
<dbReference type="PROSITE" id="PS51013">
    <property type="entry name" value="PANNEXIN"/>
    <property type="match status" value="1"/>
</dbReference>
<keyword evidence="10 12" id="KW-0472">Membrane</keyword>
<keyword evidence="8 12" id="KW-1133">Transmembrane helix</keyword>
<dbReference type="InterPro" id="IPR000990">
    <property type="entry name" value="Innexin"/>
</dbReference>
<evidence type="ECO:0000313" key="14">
    <source>
        <dbReference type="Proteomes" id="UP000038040"/>
    </source>
</evidence>
<dbReference type="PANTHER" id="PTHR11893:SF25">
    <property type="entry name" value="INNEXIN"/>
    <property type="match status" value="1"/>
</dbReference>
<reference evidence="16" key="1">
    <citation type="submission" date="2016-04" db="UniProtKB">
        <authorList>
            <consortium name="WormBaseParasite"/>
        </authorList>
    </citation>
    <scope>IDENTIFICATION</scope>
</reference>
<accession>A0A158Q5J6</accession>
<dbReference type="Pfam" id="PF00876">
    <property type="entry name" value="Innexin"/>
    <property type="match status" value="1"/>
</dbReference>
<feature type="transmembrane region" description="Helical" evidence="12">
    <location>
        <begin position="289"/>
        <end position="313"/>
    </location>
</feature>
<evidence type="ECO:0000256" key="12">
    <source>
        <dbReference type="RuleBase" id="RU010713"/>
    </source>
</evidence>
<keyword evidence="3 12" id="KW-0813">Transport</keyword>
<reference evidence="13 15" key="2">
    <citation type="submission" date="2018-11" db="EMBL/GenBank/DDBJ databases">
        <authorList>
            <consortium name="Pathogen Informatics"/>
        </authorList>
    </citation>
    <scope>NUCLEOTIDE SEQUENCE [LARGE SCALE GENOMIC DNA]</scope>
</reference>
<dbReference type="OrthoDB" id="5867527at2759"/>
<keyword evidence="6" id="KW-0303">Gap junction</keyword>
<dbReference type="Proteomes" id="UP000038040">
    <property type="component" value="Unplaced"/>
</dbReference>
<evidence type="ECO:0000256" key="11">
    <source>
        <dbReference type="ARBA" id="ARBA00023303"/>
    </source>
</evidence>
<dbReference type="Proteomes" id="UP000274756">
    <property type="component" value="Unassembled WGS sequence"/>
</dbReference>
<keyword evidence="15" id="KW-1185">Reference proteome</keyword>
<dbReference type="GO" id="GO:0005921">
    <property type="term" value="C:gap junction"/>
    <property type="evidence" value="ECO:0007669"/>
    <property type="project" value="UniProtKB-SubCell"/>
</dbReference>
<evidence type="ECO:0000256" key="2">
    <source>
        <dbReference type="ARBA" id="ARBA00004651"/>
    </source>
</evidence>
<keyword evidence="5 12" id="KW-0812">Transmembrane</keyword>